<evidence type="ECO:0000313" key="2">
    <source>
        <dbReference type="Proteomes" id="UP001055247"/>
    </source>
</evidence>
<keyword evidence="2" id="KW-1185">Reference proteome</keyword>
<reference evidence="1" key="2">
    <citation type="submission" date="2021-08" db="EMBL/GenBank/DDBJ databases">
        <authorList>
            <person name="Tani A."/>
            <person name="Ola A."/>
            <person name="Ogura Y."/>
            <person name="Katsura K."/>
            <person name="Hayashi T."/>
        </authorList>
    </citation>
    <scope>NUCLEOTIDE SEQUENCE</scope>
    <source>
        <strain evidence="1">DSM 16372</strain>
    </source>
</reference>
<dbReference type="InterPro" id="IPR002736">
    <property type="entry name" value="CitG"/>
</dbReference>
<dbReference type="Pfam" id="PF01874">
    <property type="entry name" value="CitG"/>
    <property type="match status" value="1"/>
</dbReference>
<sequence>MGLAPALVAALYRSACLAELDALKPGNVHAYAAGHRMAVADFVTSAEVSAPPLAAAGARVGARVLGAVAATMEAVGQNTNLGILLLCAPLARAAERATSVAAVLADLDARDSQDVFAAIRRAGPGGLGQAGRHDVAEAAPASLLDAMAEAAPRDAIARAYVTDLADIDAVGLPALAAARAAGLAPTWCTTAVHLAYLAAVEDSHVRRKHGPAVAAAVRAEAEALRAGLDLGAAPVAALLAFDRDLKERGINPGTSADFTVATLFADALRTARAGGHAGLHAGAREGIPAARDNADGT</sequence>
<dbReference type="EMBL" id="BPQO01000003">
    <property type="protein sequence ID" value="GJD87363.1"/>
    <property type="molecule type" value="Genomic_DNA"/>
</dbReference>
<dbReference type="Gene3D" id="1.10.4200.10">
    <property type="entry name" value="Triphosphoribosyl-dephospho-CoA protein"/>
    <property type="match status" value="1"/>
</dbReference>
<dbReference type="GO" id="GO:0005524">
    <property type="term" value="F:ATP binding"/>
    <property type="evidence" value="ECO:0007669"/>
    <property type="project" value="InterPro"/>
</dbReference>
<proteinExistence type="predicted"/>
<reference evidence="1" key="1">
    <citation type="journal article" date="2016" name="Front. Microbiol.">
        <title>Genome Sequence of the Piezophilic, Mesophilic Sulfate-Reducing Bacterium Desulfovibrio indicus J2T.</title>
        <authorList>
            <person name="Cao J."/>
            <person name="Maignien L."/>
            <person name="Shao Z."/>
            <person name="Alain K."/>
            <person name="Jebbar M."/>
        </authorList>
    </citation>
    <scope>NUCLEOTIDE SEQUENCE</scope>
    <source>
        <strain evidence="1">DSM 16372</strain>
    </source>
</reference>
<dbReference type="Proteomes" id="UP001055247">
    <property type="component" value="Unassembled WGS sequence"/>
</dbReference>
<comment type="caution">
    <text evidence="1">The sequence shown here is derived from an EMBL/GenBank/DDBJ whole genome shotgun (WGS) entry which is preliminary data.</text>
</comment>
<dbReference type="PANTHER" id="PTHR42280:SF1">
    <property type="entry name" value="CITG FAMILY PROTEIN"/>
    <property type="match status" value="1"/>
</dbReference>
<organism evidence="1 2">
    <name type="scientific">Methylobacterium hispanicum</name>
    <dbReference type="NCBI Taxonomy" id="270350"/>
    <lineage>
        <taxon>Bacteria</taxon>
        <taxon>Pseudomonadati</taxon>
        <taxon>Pseudomonadota</taxon>
        <taxon>Alphaproteobacteria</taxon>
        <taxon>Hyphomicrobiales</taxon>
        <taxon>Methylobacteriaceae</taxon>
        <taxon>Methylobacterium</taxon>
    </lineage>
</organism>
<name>A0AAV4ZHH2_9HYPH</name>
<protein>
    <submittedName>
        <fullName evidence="1">2-(5''-triphosphoribosyl)-3'-dephosphocoenzyme-A synthase</fullName>
    </submittedName>
</protein>
<dbReference type="PANTHER" id="PTHR42280">
    <property type="entry name" value="CITG FAMILY PROTEIN"/>
    <property type="match status" value="1"/>
</dbReference>
<evidence type="ECO:0000313" key="1">
    <source>
        <dbReference type="EMBL" id="GJD87363.1"/>
    </source>
</evidence>
<dbReference type="RefSeq" id="WP_082773004.1">
    <property type="nucleotide sequence ID" value="NZ_BPQO01000003.1"/>
</dbReference>
<dbReference type="AlphaFoldDB" id="A0AAV4ZHH2"/>
<gene>
    <name evidence="1" type="primary">mdcB_2</name>
    <name evidence="1" type="ORF">BHAOGJBA_0865</name>
</gene>
<dbReference type="GO" id="GO:0046917">
    <property type="term" value="F:triphosphoribosyl-dephospho-CoA synthase activity"/>
    <property type="evidence" value="ECO:0007669"/>
    <property type="project" value="InterPro"/>
</dbReference>
<accession>A0AAV4ZHH2</accession>